<dbReference type="Proteomes" id="UP000319498">
    <property type="component" value="Unassembled WGS sequence"/>
</dbReference>
<proteinExistence type="predicted"/>
<accession>A0ABQ0T788</accession>
<sequence length="81" mass="9152">MIDLFLYADDFEPYARTRLKGKAVRNIYTHNHPNNGVFSWGDLETARGFDMAGIRDALSNGATLSIKRNQTDGIGILWIHN</sequence>
<organism evidence="1 2">
    <name type="scientific">Brevibacillus formosus</name>
    <dbReference type="NCBI Taxonomy" id="54913"/>
    <lineage>
        <taxon>Bacteria</taxon>
        <taxon>Bacillati</taxon>
        <taxon>Bacillota</taxon>
        <taxon>Bacilli</taxon>
        <taxon>Bacillales</taxon>
        <taxon>Paenibacillaceae</taxon>
        <taxon>Brevibacillus</taxon>
    </lineage>
</organism>
<gene>
    <name evidence="1" type="ORF">BFO01nite_33200</name>
</gene>
<dbReference type="EMBL" id="BJOL01000019">
    <property type="protein sequence ID" value="GED59188.1"/>
    <property type="molecule type" value="Genomic_DNA"/>
</dbReference>
<name>A0ABQ0T788_9BACL</name>
<protein>
    <submittedName>
        <fullName evidence="1">Uncharacterized protein</fullName>
    </submittedName>
</protein>
<keyword evidence="2" id="KW-1185">Reference proteome</keyword>
<reference evidence="1 2" key="1">
    <citation type="submission" date="2019-06" db="EMBL/GenBank/DDBJ databases">
        <title>Whole genome shotgun sequence of Brevibacillus formosus NBRC 15716.</title>
        <authorList>
            <person name="Hosoyama A."/>
            <person name="Uohara A."/>
            <person name="Ohji S."/>
            <person name="Ichikawa N."/>
        </authorList>
    </citation>
    <scope>NUCLEOTIDE SEQUENCE [LARGE SCALE GENOMIC DNA]</scope>
    <source>
        <strain evidence="1 2">NBRC 15716</strain>
    </source>
</reference>
<evidence type="ECO:0000313" key="2">
    <source>
        <dbReference type="Proteomes" id="UP000319498"/>
    </source>
</evidence>
<comment type="caution">
    <text evidence="1">The sequence shown here is derived from an EMBL/GenBank/DDBJ whole genome shotgun (WGS) entry which is preliminary data.</text>
</comment>
<evidence type="ECO:0000313" key="1">
    <source>
        <dbReference type="EMBL" id="GED59188.1"/>
    </source>
</evidence>